<sequence length="409" mass="42731">MLSYSDALALVLDHAAPAAAAEWPLGEAIGCVLAGDLHAKTASPSFDNAAMDGYAIRSVDTAGASAEKPAHLTVSRTLAAGDPGTNVALSAGEAARIMTGAPVPPGAVSVIPVEMTQQDGETVLISAAYPAGRNIRLKGSDFAVGDLLLASGTLITSSAIPLLAASGHERFRVRPRPGVWWISTGRELVDEPGRQLLPGQIYNSSGPYGETALKAAGCDCLGRTTVGDDGESFRRALDAALASPVNVIISTGAVSVGTYDFVRAELEAMGAEILLHRARVKPGKPILFAKLPDGRHFFGLPGNPVSTAMGLRMFAIPFLRALAGLPAEQPVKARLSDAVSATKGFTVFLKAGLFEDNGKLMVTPFNGQESYKLHSMALMNAWIVHPEGIETLNGDEMVNCFPADRSLFA</sequence>
<feature type="domain" description="MoaB/Mog" evidence="7">
    <location>
        <begin position="180"/>
        <end position="321"/>
    </location>
</feature>
<dbReference type="AlphaFoldDB" id="A0AAE9XSP8"/>
<evidence type="ECO:0000259" key="7">
    <source>
        <dbReference type="SMART" id="SM00852"/>
    </source>
</evidence>
<gene>
    <name evidence="8" type="ORF">PH603_07290</name>
</gene>
<dbReference type="InterPro" id="IPR038987">
    <property type="entry name" value="MoeA-like"/>
</dbReference>
<dbReference type="GO" id="GO:0006777">
    <property type="term" value="P:Mo-molybdopterin cofactor biosynthetic process"/>
    <property type="evidence" value="ECO:0007669"/>
    <property type="project" value="UniProtKB-UniRule"/>
</dbReference>
<comment type="catalytic activity">
    <reaction evidence="5">
        <text>adenylyl-molybdopterin + molybdate = Mo-molybdopterin + AMP + H(+)</text>
        <dbReference type="Rhea" id="RHEA:35047"/>
        <dbReference type="ChEBI" id="CHEBI:15378"/>
        <dbReference type="ChEBI" id="CHEBI:36264"/>
        <dbReference type="ChEBI" id="CHEBI:62727"/>
        <dbReference type="ChEBI" id="CHEBI:71302"/>
        <dbReference type="ChEBI" id="CHEBI:456215"/>
        <dbReference type="EC" id="2.10.1.1"/>
    </reaction>
</comment>
<dbReference type="KEGG" id="gso:PH603_07290"/>
<reference evidence="8" key="1">
    <citation type="submission" date="2023-01" db="EMBL/GenBank/DDBJ databases">
        <title>The genome sequence of Kordiimonadaceae bacterium 6D33.</title>
        <authorList>
            <person name="Liu Y."/>
        </authorList>
    </citation>
    <scope>NUCLEOTIDE SEQUENCE</scope>
    <source>
        <strain evidence="8">6D33</strain>
    </source>
</reference>
<dbReference type="SMART" id="SM00852">
    <property type="entry name" value="MoCF_biosynth"/>
    <property type="match status" value="1"/>
</dbReference>
<comment type="function">
    <text evidence="1 6">Catalyzes the insertion of molybdate into adenylated molybdopterin with the concomitant release of AMP.</text>
</comment>
<evidence type="ECO:0000256" key="5">
    <source>
        <dbReference type="ARBA" id="ARBA00047317"/>
    </source>
</evidence>
<dbReference type="RefSeq" id="WP_289505395.1">
    <property type="nucleotide sequence ID" value="NZ_CP116805.1"/>
</dbReference>
<dbReference type="CDD" id="cd00887">
    <property type="entry name" value="MoeA"/>
    <property type="match status" value="1"/>
</dbReference>
<dbReference type="GO" id="GO:0061599">
    <property type="term" value="F:molybdopterin molybdotransferase activity"/>
    <property type="evidence" value="ECO:0007669"/>
    <property type="project" value="UniProtKB-UniRule"/>
</dbReference>
<keyword evidence="6" id="KW-0460">Magnesium</keyword>
<dbReference type="InterPro" id="IPR005111">
    <property type="entry name" value="MoeA_C_domain_IV"/>
</dbReference>
<dbReference type="EC" id="2.10.1.1" evidence="6"/>
<dbReference type="Pfam" id="PF00994">
    <property type="entry name" value="MoCF_biosynth"/>
    <property type="match status" value="1"/>
</dbReference>
<comment type="pathway">
    <text evidence="2 6">Cofactor biosynthesis; molybdopterin biosynthesis.</text>
</comment>
<dbReference type="Gene3D" id="3.90.105.10">
    <property type="entry name" value="Molybdopterin biosynthesis moea protein, domain 2"/>
    <property type="match status" value="1"/>
</dbReference>
<dbReference type="EMBL" id="CP116805">
    <property type="protein sequence ID" value="WCL55564.1"/>
    <property type="molecule type" value="Genomic_DNA"/>
</dbReference>
<dbReference type="InterPro" id="IPR001453">
    <property type="entry name" value="MoaB/Mog_dom"/>
</dbReference>
<evidence type="ECO:0000256" key="3">
    <source>
        <dbReference type="ARBA" id="ARBA00010763"/>
    </source>
</evidence>
<name>A0AAE9XSP8_9PROT</name>
<accession>A0AAE9XSP8</accession>
<keyword evidence="6" id="KW-0500">Molybdenum</keyword>
<evidence type="ECO:0000256" key="1">
    <source>
        <dbReference type="ARBA" id="ARBA00002901"/>
    </source>
</evidence>
<keyword evidence="4 6" id="KW-0501">Molybdenum cofactor biosynthesis</keyword>
<dbReference type="NCBIfam" id="NF045515">
    <property type="entry name" value="Glp_gephyrin"/>
    <property type="match status" value="1"/>
</dbReference>
<dbReference type="Gene3D" id="3.40.980.10">
    <property type="entry name" value="MoaB/Mog-like domain"/>
    <property type="match status" value="1"/>
</dbReference>
<dbReference type="SUPFAM" id="SSF63867">
    <property type="entry name" value="MoeA C-terminal domain-like"/>
    <property type="match status" value="1"/>
</dbReference>
<dbReference type="GO" id="GO:0005829">
    <property type="term" value="C:cytosol"/>
    <property type="evidence" value="ECO:0007669"/>
    <property type="project" value="TreeGrafter"/>
</dbReference>
<dbReference type="SUPFAM" id="SSF63882">
    <property type="entry name" value="MoeA N-terminal region -like"/>
    <property type="match status" value="1"/>
</dbReference>
<keyword evidence="6" id="KW-0479">Metal-binding</keyword>
<keyword evidence="6" id="KW-0808">Transferase</keyword>
<keyword evidence="9" id="KW-1185">Reference proteome</keyword>
<comment type="similarity">
    <text evidence="3 6">Belongs to the MoeA family.</text>
</comment>
<dbReference type="InterPro" id="IPR005110">
    <property type="entry name" value="MoeA_linker/N"/>
</dbReference>
<dbReference type="Pfam" id="PF03453">
    <property type="entry name" value="MoeA_N"/>
    <property type="match status" value="1"/>
</dbReference>
<evidence type="ECO:0000256" key="6">
    <source>
        <dbReference type="RuleBase" id="RU365090"/>
    </source>
</evidence>
<proteinExistence type="inferred from homology"/>
<dbReference type="SUPFAM" id="SSF53218">
    <property type="entry name" value="Molybdenum cofactor biosynthesis proteins"/>
    <property type="match status" value="1"/>
</dbReference>
<dbReference type="GO" id="GO:0046872">
    <property type="term" value="F:metal ion binding"/>
    <property type="evidence" value="ECO:0007669"/>
    <property type="project" value="UniProtKB-UniRule"/>
</dbReference>
<dbReference type="PANTHER" id="PTHR10192:SF5">
    <property type="entry name" value="GEPHYRIN"/>
    <property type="match status" value="1"/>
</dbReference>
<comment type="cofactor">
    <cofactor evidence="6">
        <name>Mg(2+)</name>
        <dbReference type="ChEBI" id="CHEBI:18420"/>
    </cofactor>
</comment>
<organism evidence="8 9">
    <name type="scientific">Gimibacter soli</name>
    <dbReference type="NCBI Taxonomy" id="3024400"/>
    <lineage>
        <taxon>Bacteria</taxon>
        <taxon>Pseudomonadati</taxon>
        <taxon>Pseudomonadota</taxon>
        <taxon>Alphaproteobacteria</taxon>
        <taxon>Kordiimonadales</taxon>
        <taxon>Temperatibacteraceae</taxon>
        <taxon>Gimibacter</taxon>
    </lineage>
</organism>
<dbReference type="Proteomes" id="UP001217500">
    <property type="component" value="Chromosome"/>
</dbReference>
<protein>
    <recommendedName>
        <fullName evidence="6">Molybdopterin molybdenumtransferase</fullName>
        <ecNumber evidence="6">2.10.1.1</ecNumber>
    </recommendedName>
</protein>
<evidence type="ECO:0000256" key="4">
    <source>
        <dbReference type="ARBA" id="ARBA00023150"/>
    </source>
</evidence>
<dbReference type="InterPro" id="IPR036425">
    <property type="entry name" value="MoaB/Mog-like_dom_sf"/>
</dbReference>
<dbReference type="Gene3D" id="2.40.340.10">
    <property type="entry name" value="MoeA, C-terminal, domain IV"/>
    <property type="match status" value="1"/>
</dbReference>
<dbReference type="Pfam" id="PF03454">
    <property type="entry name" value="MoeA_C"/>
    <property type="match status" value="1"/>
</dbReference>
<dbReference type="InterPro" id="IPR036135">
    <property type="entry name" value="MoeA_linker/N_sf"/>
</dbReference>
<evidence type="ECO:0000313" key="9">
    <source>
        <dbReference type="Proteomes" id="UP001217500"/>
    </source>
</evidence>
<dbReference type="Gene3D" id="2.170.190.11">
    <property type="entry name" value="Molybdopterin biosynthesis moea protein, domain 3"/>
    <property type="match status" value="1"/>
</dbReference>
<evidence type="ECO:0000313" key="8">
    <source>
        <dbReference type="EMBL" id="WCL55564.1"/>
    </source>
</evidence>
<evidence type="ECO:0000256" key="2">
    <source>
        <dbReference type="ARBA" id="ARBA00005046"/>
    </source>
</evidence>
<dbReference type="InterPro" id="IPR036688">
    <property type="entry name" value="MoeA_C_domain_IV_sf"/>
</dbReference>
<dbReference type="PANTHER" id="PTHR10192">
    <property type="entry name" value="MOLYBDOPTERIN BIOSYNTHESIS PROTEIN"/>
    <property type="match status" value="1"/>
</dbReference>